<name>A0A7V8V9I7_9BACT</name>
<dbReference type="Gene3D" id="3.40.50.1970">
    <property type="match status" value="1"/>
</dbReference>
<dbReference type="InterPro" id="IPR018211">
    <property type="entry name" value="ADH_Fe_CS"/>
</dbReference>
<dbReference type="InterPro" id="IPR056798">
    <property type="entry name" value="ADH_Fe_C"/>
</dbReference>
<dbReference type="EMBL" id="JABRWO010000015">
    <property type="protein sequence ID" value="MBA2117418.1"/>
    <property type="molecule type" value="Genomic_DNA"/>
</dbReference>
<keyword evidence="3 7" id="KW-0560">Oxidoreductase</keyword>
<evidence type="ECO:0000256" key="2">
    <source>
        <dbReference type="ARBA" id="ARBA00007358"/>
    </source>
</evidence>
<dbReference type="GO" id="GO:0004022">
    <property type="term" value="F:alcohol dehydrogenase (NAD+) activity"/>
    <property type="evidence" value="ECO:0007669"/>
    <property type="project" value="TreeGrafter"/>
</dbReference>
<evidence type="ECO:0000313" key="8">
    <source>
        <dbReference type="Proteomes" id="UP000551616"/>
    </source>
</evidence>
<reference evidence="7 8" key="1">
    <citation type="submission" date="2020-05" db="EMBL/GenBank/DDBJ databases">
        <title>Bremerella alba sp. nov., a novel planctomycete isolated from the surface of the macroalga Fucus spiralis.</title>
        <authorList>
            <person name="Godinho O."/>
            <person name="Botelho R."/>
            <person name="Albuquerque L."/>
            <person name="Wiegand S."/>
            <person name="Da Costa M.S."/>
            <person name="Lobo-Da-Cunha A."/>
            <person name="Jogler C."/>
            <person name="Lage O.M."/>
        </authorList>
    </citation>
    <scope>NUCLEOTIDE SEQUENCE [LARGE SCALE GENOMIC DNA]</scope>
    <source>
        <strain evidence="7 8">FF15</strain>
    </source>
</reference>
<dbReference type="InterPro" id="IPR039697">
    <property type="entry name" value="Alcohol_dehydrogenase_Fe"/>
</dbReference>
<dbReference type="Proteomes" id="UP000551616">
    <property type="component" value="Unassembled WGS sequence"/>
</dbReference>
<dbReference type="CDD" id="cd08191">
    <property type="entry name" value="Fe-ADH-like"/>
    <property type="match status" value="1"/>
</dbReference>
<feature type="domain" description="Alcohol dehydrogenase iron-type/glycerol dehydrogenase GldA" evidence="5">
    <location>
        <begin position="48"/>
        <end position="214"/>
    </location>
</feature>
<dbReference type="GO" id="GO:0050060">
    <property type="term" value="F:long-chain-alcohol dehydrogenase activity"/>
    <property type="evidence" value="ECO:0007669"/>
    <property type="project" value="UniProtKB-EC"/>
</dbReference>
<evidence type="ECO:0000256" key="3">
    <source>
        <dbReference type="ARBA" id="ARBA00023002"/>
    </source>
</evidence>
<evidence type="ECO:0000259" key="5">
    <source>
        <dbReference type="Pfam" id="PF00465"/>
    </source>
</evidence>
<comment type="cofactor">
    <cofactor evidence="1">
        <name>Fe cation</name>
        <dbReference type="ChEBI" id="CHEBI:24875"/>
    </cofactor>
</comment>
<accession>A0A7V8V9I7</accession>
<keyword evidence="4" id="KW-0520">NAD</keyword>
<dbReference type="AlphaFoldDB" id="A0A7V8V9I7"/>
<dbReference type="EC" id="1.1.1.192" evidence="7"/>
<evidence type="ECO:0000256" key="1">
    <source>
        <dbReference type="ARBA" id="ARBA00001962"/>
    </source>
</evidence>
<comment type="caution">
    <text evidence="7">The sequence shown here is derived from an EMBL/GenBank/DDBJ whole genome shotgun (WGS) entry which is preliminary data.</text>
</comment>
<dbReference type="PROSITE" id="PS00913">
    <property type="entry name" value="ADH_IRON_1"/>
    <property type="match status" value="1"/>
</dbReference>
<dbReference type="GO" id="GO:0046872">
    <property type="term" value="F:metal ion binding"/>
    <property type="evidence" value="ECO:0007669"/>
    <property type="project" value="InterPro"/>
</dbReference>
<protein>
    <submittedName>
        <fullName evidence="7">Long-chain-alcohol dehydrogenase 1</fullName>
        <ecNumber evidence="7">1.1.1.192</ecNumber>
    </submittedName>
</protein>
<evidence type="ECO:0000313" key="7">
    <source>
        <dbReference type="EMBL" id="MBA2117418.1"/>
    </source>
</evidence>
<dbReference type="SUPFAM" id="SSF56796">
    <property type="entry name" value="Dehydroquinate synthase-like"/>
    <property type="match status" value="1"/>
</dbReference>
<dbReference type="PANTHER" id="PTHR11496">
    <property type="entry name" value="ALCOHOL DEHYDROGENASE"/>
    <property type="match status" value="1"/>
</dbReference>
<organism evidence="7 8">
    <name type="scientific">Bremerella alba</name>
    <dbReference type="NCBI Taxonomy" id="980252"/>
    <lineage>
        <taxon>Bacteria</taxon>
        <taxon>Pseudomonadati</taxon>
        <taxon>Planctomycetota</taxon>
        <taxon>Planctomycetia</taxon>
        <taxon>Pirellulales</taxon>
        <taxon>Pirellulaceae</taxon>
        <taxon>Bremerella</taxon>
    </lineage>
</organism>
<sequence>MPRWSRSIWNAYWPSKTKHPLCVPSPLTGEGIRLNIMAQSWSFFSAGQFTFGCGSRHELGKRAAGRRYRKVQIITDATLSGLGMVQPLVDDLAEHGIQVEVFDGSVAEPDLEIAKNAALMAGTFQPDAILGLGGGSNIDLAKVTAVLATHGGQPQDFFGWDKVPSQIVPVIAMPTTAGTGSEVSQSAVLTDRETNMKVSILSQFMRPALAIVDPELTFSCPKQVTADSGIDALTHAVEAYLSKESGKIAAEPGEPVPYSGSTPIGELFSEEAIALVGRYLAAAVHNPHDREAREKMALAASLAGLAFSNCGVAVVHALEYPIGGRVHCSHGGGNGLLLPYVMKYNLPQREAKLSRIAQLLDPICDFASDMEGAMLAIRQVEQLKSLIGIPEKLSAYGVTEDMLPDFADKSFAITRLMNINPRTPTRDDLLQILTEAL</sequence>
<evidence type="ECO:0000259" key="6">
    <source>
        <dbReference type="Pfam" id="PF25137"/>
    </source>
</evidence>
<evidence type="ECO:0000256" key="4">
    <source>
        <dbReference type="ARBA" id="ARBA00023027"/>
    </source>
</evidence>
<dbReference type="Pfam" id="PF25137">
    <property type="entry name" value="ADH_Fe_C"/>
    <property type="match status" value="1"/>
</dbReference>
<proteinExistence type="inferred from homology"/>
<feature type="domain" description="Fe-containing alcohol dehydrogenase-like C-terminal" evidence="6">
    <location>
        <begin position="261"/>
        <end position="436"/>
    </location>
</feature>
<gene>
    <name evidence="7" type="primary">adh1</name>
    <name evidence="7" type="ORF">HOV93_46160</name>
</gene>
<dbReference type="InterPro" id="IPR001670">
    <property type="entry name" value="ADH_Fe/GldA"/>
</dbReference>
<dbReference type="Gene3D" id="1.20.1090.10">
    <property type="entry name" value="Dehydroquinate synthase-like - alpha domain"/>
    <property type="match status" value="1"/>
</dbReference>
<dbReference type="FunFam" id="3.40.50.1970:FF:000003">
    <property type="entry name" value="Alcohol dehydrogenase, iron-containing"/>
    <property type="match status" value="1"/>
</dbReference>
<keyword evidence="8" id="KW-1185">Reference proteome</keyword>
<dbReference type="Pfam" id="PF00465">
    <property type="entry name" value="Fe-ADH"/>
    <property type="match status" value="1"/>
</dbReference>
<comment type="similarity">
    <text evidence="2">Belongs to the iron-containing alcohol dehydrogenase family.</text>
</comment>
<dbReference type="PANTHER" id="PTHR11496:SF102">
    <property type="entry name" value="ALCOHOL DEHYDROGENASE 4"/>
    <property type="match status" value="1"/>
</dbReference>